<dbReference type="PANTHER" id="PTHR36932:SF1">
    <property type="entry name" value="CAPSULAR POLYSACCHARIDE BIOSYNTHESIS PROTEIN"/>
    <property type="match status" value="1"/>
</dbReference>
<dbReference type="Gene3D" id="3.40.50.12780">
    <property type="entry name" value="N-terminal domain of ligase-like"/>
    <property type="match status" value="1"/>
</dbReference>
<accession>A0A423N2X2</accession>
<sequence>MSMDAGLMTYDCQKFTNAIEQIEELAKSVSKPDTDSRVIQLDALRFWSANAQAMEKFQHFSKEDINQFKLERLKRLVDFAYEKVPFYRQLYTSVGYEPGAIASLEDFSKLPIVTKRQLREFEMVERVSSPRKIISTPSTRTSGSSGTPFISFHDQPDILRDYSEVLRFYNSCLKRPLESGDWIYLIHHAGLWVSSFDGTYRTFQLPDLFPATPLGQHLEFLRPRVISTLPSYLPLIKEMGLRLSDYGVEAIVTNSEYSPQSERDFYARELGVAVFDEYSSEEFGLIATQCSHGMYHVVEDGVHVEIIDKDASELGTVICTDLNNWFMPLIRFEHGDLAREVSAHEACSCGRHGARISEVNGRSDDAFLTADNRVVPSASILAAVDDVLVEHDLNLNEFRVIQTSATDVLLQTIYSGPTYCEMPKLLGHFNERLIALFGYSVNLHHQEVAALADVKSYKRKCLVRDWSKSNHVPG</sequence>
<evidence type="ECO:0000313" key="1">
    <source>
        <dbReference type="EMBL" id="RON92458.1"/>
    </source>
</evidence>
<gene>
    <name evidence="1" type="ORF">BK672_20180</name>
</gene>
<name>A0A423N2X2_PSEFL</name>
<reference evidence="1 2" key="1">
    <citation type="submission" date="2016-10" db="EMBL/GenBank/DDBJ databases">
        <title>Comparative genome analysis of multiple Pseudomonas spp. focuses on biocontrol and plant growth promoting traits.</title>
        <authorList>
            <person name="Tao X.-Y."/>
            <person name="Taylor C.G."/>
        </authorList>
    </citation>
    <scope>NUCLEOTIDE SEQUENCE [LARGE SCALE GENOMIC DNA]</scope>
    <source>
        <strain evidence="1 2">2F9</strain>
    </source>
</reference>
<dbReference type="Proteomes" id="UP000283650">
    <property type="component" value="Unassembled WGS sequence"/>
</dbReference>
<comment type="caution">
    <text evidence="1">The sequence shown here is derived from an EMBL/GenBank/DDBJ whole genome shotgun (WGS) entry which is preliminary data.</text>
</comment>
<dbReference type="EMBL" id="MOBY01000012">
    <property type="protein sequence ID" value="RON92458.1"/>
    <property type="molecule type" value="Genomic_DNA"/>
</dbReference>
<proteinExistence type="predicted"/>
<organism evidence="1 2">
    <name type="scientific">Pseudomonas fluorescens</name>
    <dbReference type="NCBI Taxonomy" id="294"/>
    <lineage>
        <taxon>Bacteria</taxon>
        <taxon>Pseudomonadati</taxon>
        <taxon>Pseudomonadota</taxon>
        <taxon>Gammaproteobacteria</taxon>
        <taxon>Pseudomonadales</taxon>
        <taxon>Pseudomonadaceae</taxon>
        <taxon>Pseudomonas</taxon>
    </lineage>
</organism>
<dbReference type="InterPro" id="IPR042099">
    <property type="entry name" value="ANL_N_sf"/>
</dbReference>
<evidence type="ECO:0000313" key="2">
    <source>
        <dbReference type="Proteomes" id="UP000283650"/>
    </source>
</evidence>
<dbReference type="PANTHER" id="PTHR36932">
    <property type="entry name" value="CAPSULAR POLYSACCHARIDE BIOSYNTHESIS PROTEIN"/>
    <property type="match status" value="1"/>
</dbReference>
<protein>
    <submittedName>
        <fullName evidence="1">CoF synthetase</fullName>
    </submittedName>
</protein>
<dbReference type="InterPro" id="IPR053158">
    <property type="entry name" value="CapK_Type1_Caps_Biosynth"/>
</dbReference>
<dbReference type="AlphaFoldDB" id="A0A423N2X2"/>
<dbReference type="RefSeq" id="WP_007914460.1">
    <property type="nucleotide sequence ID" value="NZ_MOBY01000012.1"/>
</dbReference>
<dbReference type="SUPFAM" id="SSF56801">
    <property type="entry name" value="Acetyl-CoA synthetase-like"/>
    <property type="match status" value="1"/>
</dbReference>